<accession>A0A644XVV8</accession>
<reference evidence="2" key="1">
    <citation type="submission" date="2019-08" db="EMBL/GenBank/DDBJ databases">
        <authorList>
            <person name="Kucharzyk K."/>
            <person name="Murdoch R.W."/>
            <person name="Higgins S."/>
            <person name="Loffler F."/>
        </authorList>
    </citation>
    <scope>NUCLEOTIDE SEQUENCE</scope>
</reference>
<proteinExistence type="predicted"/>
<organism evidence="2">
    <name type="scientific">bioreactor metagenome</name>
    <dbReference type="NCBI Taxonomy" id="1076179"/>
    <lineage>
        <taxon>unclassified sequences</taxon>
        <taxon>metagenomes</taxon>
        <taxon>ecological metagenomes</taxon>
    </lineage>
</organism>
<name>A0A644XVV8_9ZZZZ</name>
<comment type="caution">
    <text evidence="2">The sequence shown here is derived from an EMBL/GenBank/DDBJ whole genome shotgun (WGS) entry which is preliminary data.</text>
</comment>
<keyword evidence="1" id="KW-0812">Transmembrane</keyword>
<evidence type="ECO:0000313" key="2">
    <source>
        <dbReference type="EMBL" id="MPM20219.1"/>
    </source>
</evidence>
<dbReference type="AlphaFoldDB" id="A0A644XVV8"/>
<evidence type="ECO:0000256" key="1">
    <source>
        <dbReference type="SAM" id="Phobius"/>
    </source>
</evidence>
<keyword evidence="1" id="KW-1133">Transmembrane helix</keyword>
<keyword evidence="1" id="KW-0472">Membrane</keyword>
<dbReference type="EMBL" id="VSSQ01003336">
    <property type="protein sequence ID" value="MPM20219.1"/>
    <property type="molecule type" value="Genomic_DNA"/>
</dbReference>
<protein>
    <submittedName>
        <fullName evidence="2">Uncharacterized protein</fullName>
    </submittedName>
</protein>
<gene>
    <name evidence="2" type="ORF">SDC9_66648</name>
</gene>
<sequence length="248" mass="29362">MKDYELIDIDQNSLPDVSLSQEQINKIKATITFHLSMCIESIKDLDIDYSFKNIISVYDSLGKERDLTIHGVKYAKVFEKLIIPAFDKKYSPSDENLIFKYFGSPGSFVSNWSPLWSDILHYCQIYITKTHLIIYYFNYIFKMVKSYKIPIKEVKNVSFKKTINDLYWNITDEYLKIDIKSTNDTFPRDINLVVKKNNLESLNNLKNSLVSLGVSNNIYHRNKIFKYYGYFIFMITLLIILYMVWLNF</sequence>
<feature type="transmembrane region" description="Helical" evidence="1">
    <location>
        <begin position="227"/>
        <end position="245"/>
    </location>
</feature>